<dbReference type="AlphaFoldDB" id="A0A0J7IA04"/>
<gene>
    <name evidence="3" type="ORF">ACM46_13540</name>
</gene>
<feature type="coiled-coil region" evidence="1">
    <location>
        <begin position="41"/>
        <end position="68"/>
    </location>
</feature>
<protein>
    <recommendedName>
        <fullName evidence="5">HTH luxR-type domain-containing protein</fullName>
    </recommendedName>
</protein>
<dbReference type="GO" id="GO:0006355">
    <property type="term" value="P:regulation of DNA-templated transcription"/>
    <property type="evidence" value="ECO:0007669"/>
    <property type="project" value="InterPro"/>
</dbReference>
<name>A0A0J7IA04_9FLAO</name>
<organism evidence="3 4">
    <name type="scientific">Chryseobacterium angstadtii</name>
    <dbReference type="NCBI Taxonomy" id="558151"/>
    <lineage>
        <taxon>Bacteria</taxon>
        <taxon>Pseudomonadati</taxon>
        <taxon>Bacteroidota</taxon>
        <taxon>Flavobacteriia</taxon>
        <taxon>Flavobacteriales</taxon>
        <taxon>Weeksellaceae</taxon>
        <taxon>Chryseobacterium group</taxon>
        <taxon>Chryseobacterium</taxon>
    </lineage>
</organism>
<dbReference type="GO" id="GO:0003677">
    <property type="term" value="F:DNA binding"/>
    <property type="evidence" value="ECO:0007669"/>
    <property type="project" value="InterPro"/>
</dbReference>
<evidence type="ECO:0008006" key="5">
    <source>
        <dbReference type="Google" id="ProtNLM"/>
    </source>
</evidence>
<dbReference type="STRING" id="558151.ACM46_13540"/>
<reference evidence="3 4" key="1">
    <citation type="journal article" date="2013" name="Int. J. Syst. Evol. Microbiol.">
        <title>Chryseobacterium angstadtii sp. nov., isolated from a newt tank.</title>
        <authorList>
            <person name="Kirk K.E."/>
            <person name="Hoffman J.A."/>
            <person name="Smith K.A."/>
            <person name="Strahan B.L."/>
            <person name="Failor K.C."/>
            <person name="Krebs J.E."/>
            <person name="Gale A.N."/>
            <person name="Do T.D."/>
            <person name="Sontag T.C."/>
            <person name="Batties A.M."/>
            <person name="Mistiszyn K."/>
            <person name="Newman J.D."/>
        </authorList>
    </citation>
    <scope>NUCLEOTIDE SEQUENCE [LARGE SCALE GENOMIC DNA]</scope>
    <source>
        <strain evidence="3 4">KM</strain>
    </source>
</reference>
<dbReference type="PATRIC" id="fig|558151.6.peg.2864"/>
<sequence length="161" mass="18850">MEGFISETEIDAQRHKNNVLVIIIISIFVFSVLGIYAWKIIGQLRSGKKELRYEAEELEIQMQDTNLEEVIELARKNDPSFLDVFKEVYPGFIEKVLAVNPDIENSDLVFCAMLKLHLTSKEIASYTFVQPRSIQQKKYRLRKKLNIPTEIDIYQFFDNLM</sequence>
<keyword evidence="4" id="KW-1185">Reference proteome</keyword>
<proteinExistence type="predicted"/>
<keyword evidence="1" id="KW-0175">Coiled coil</keyword>
<evidence type="ECO:0000313" key="4">
    <source>
        <dbReference type="Proteomes" id="UP000036261"/>
    </source>
</evidence>
<keyword evidence="2" id="KW-0472">Membrane</keyword>
<accession>A0A0J7IA04</accession>
<keyword evidence="2" id="KW-1133">Transmembrane helix</keyword>
<evidence type="ECO:0000256" key="1">
    <source>
        <dbReference type="SAM" id="Coils"/>
    </source>
</evidence>
<dbReference type="EMBL" id="LFND01000004">
    <property type="protein sequence ID" value="KMQ63223.1"/>
    <property type="molecule type" value="Genomic_DNA"/>
</dbReference>
<evidence type="ECO:0000256" key="2">
    <source>
        <dbReference type="SAM" id="Phobius"/>
    </source>
</evidence>
<dbReference type="InterPro" id="IPR016032">
    <property type="entry name" value="Sig_transdc_resp-reg_C-effctor"/>
</dbReference>
<comment type="caution">
    <text evidence="3">The sequence shown here is derived from an EMBL/GenBank/DDBJ whole genome shotgun (WGS) entry which is preliminary data.</text>
</comment>
<feature type="transmembrane region" description="Helical" evidence="2">
    <location>
        <begin position="20"/>
        <end position="38"/>
    </location>
</feature>
<dbReference type="SUPFAM" id="SSF46894">
    <property type="entry name" value="C-terminal effector domain of the bipartite response regulators"/>
    <property type="match status" value="1"/>
</dbReference>
<keyword evidence="2" id="KW-0812">Transmembrane</keyword>
<dbReference type="Proteomes" id="UP000036261">
    <property type="component" value="Unassembled WGS sequence"/>
</dbReference>
<evidence type="ECO:0000313" key="3">
    <source>
        <dbReference type="EMBL" id="KMQ63223.1"/>
    </source>
</evidence>